<dbReference type="EMBL" id="JACBNY010000025">
    <property type="protein sequence ID" value="MBA0017436.1"/>
    <property type="molecule type" value="Genomic_DNA"/>
</dbReference>
<evidence type="ECO:0000313" key="1">
    <source>
        <dbReference type="EMBL" id="MBA0017436.1"/>
    </source>
</evidence>
<keyword evidence="2" id="KW-1185">Reference proteome</keyword>
<evidence type="ECO:0000313" key="2">
    <source>
        <dbReference type="Proteomes" id="UP000530186"/>
    </source>
</evidence>
<proteinExistence type="predicted"/>
<reference evidence="1 2" key="1">
    <citation type="submission" date="2020-07" db="EMBL/GenBank/DDBJ databases">
        <authorList>
            <person name="Hilgarth M."/>
            <person name="Werum V."/>
            <person name="Vogel R.F."/>
        </authorList>
    </citation>
    <scope>NUCLEOTIDE SEQUENCE [LARGE SCALE GENOMIC DNA]</scope>
    <source>
        <strain evidence="1 2">DSM 28961</strain>
    </source>
</reference>
<name>A0A7V8N2M0_9LACT</name>
<dbReference type="Proteomes" id="UP000530186">
    <property type="component" value="Unassembled WGS sequence"/>
</dbReference>
<dbReference type="InterPro" id="IPR010712">
    <property type="entry name" value="Arsenical-R_ArsD"/>
</dbReference>
<gene>
    <name evidence="1" type="primary">arsD</name>
    <name evidence="1" type="ORF">HZR21_10030</name>
</gene>
<protein>
    <submittedName>
        <fullName evidence="1">Arsenite efflux transporter metallochaperone ArsD</fullName>
    </submittedName>
</protein>
<comment type="caution">
    <text evidence="1">The sequence shown here is derived from an EMBL/GenBank/DDBJ whole genome shotgun (WGS) entry which is preliminary data.</text>
</comment>
<accession>A0A7V8N2M0</accession>
<dbReference type="Gene3D" id="3.40.30.10">
    <property type="entry name" value="Glutaredoxin"/>
    <property type="match status" value="1"/>
</dbReference>
<organism evidence="1 2">
    <name type="scientific">Pseudolactococcus laudensis</name>
    <dbReference type="NCBI Taxonomy" id="1494461"/>
    <lineage>
        <taxon>Bacteria</taxon>
        <taxon>Bacillati</taxon>
        <taxon>Bacillota</taxon>
        <taxon>Bacilli</taxon>
        <taxon>Lactobacillales</taxon>
        <taxon>Streptococcaceae</taxon>
        <taxon>Pseudolactococcus</taxon>
    </lineage>
</organism>
<sequence>MKKIEIFETAMCCSTGVCGPSVDSELLRITNLMDSLKDNKEIKAFRYNLTSNPQVFVVNKTILNLLQSKGNEILPVTMVDDTVIKTGDYPTMSEFQAHCETLDEAESGSCCDTSEGCCVVDEEIGVEVESKTKGPCCDGNTGCC</sequence>
<dbReference type="GO" id="GO:0045892">
    <property type="term" value="P:negative regulation of DNA-templated transcription"/>
    <property type="evidence" value="ECO:0007669"/>
    <property type="project" value="InterPro"/>
</dbReference>
<dbReference type="AlphaFoldDB" id="A0A7V8N2M0"/>
<dbReference type="GO" id="GO:0046685">
    <property type="term" value="P:response to arsenic-containing substance"/>
    <property type="evidence" value="ECO:0007669"/>
    <property type="project" value="InterPro"/>
</dbReference>
<dbReference type="RefSeq" id="WP_180747524.1">
    <property type="nucleotide sequence ID" value="NZ_CBCRWQ010000029.1"/>
</dbReference>
<dbReference type="GO" id="GO:0003677">
    <property type="term" value="F:DNA binding"/>
    <property type="evidence" value="ECO:0007669"/>
    <property type="project" value="InterPro"/>
</dbReference>
<dbReference type="Pfam" id="PF06953">
    <property type="entry name" value="ArsD"/>
    <property type="match status" value="1"/>
</dbReference>
<dbReference type="GeneID" id="303195854"/>
<dbReference type="NCBIfam" id="NF033727">
    <property type="entry name" value="chaperon_ArsD"/>
    <property type="match status" value="1"/>
</dbReference>